<protein>
    <recommendedName>
        <fullName evidence="9">Integral membrane protein</fullName>
    </recommendedName>
</protein>
<feature type="compositionally biased region" description="Low complexity" evidence="5">
    <location>
        <begin position="207"/>
        <end position="233"/>
    </location>
</feature>
<feature type="compositionally biased region" description="Polar residues" evidence="5">
    <location>
        <begin position="381"/>
        <end position="390"/>
    </location>
</feature>
<dbReference type="EMBL" id="PUHQ01000040">
    <property type="protein sequence ID" value="KAG0660830.1"/>
    <property type="molecule type" value="Genomic_DNA"/>
</dbReference>
<feature type="compositionally biased region" description="Low complexity" evidence="5">
    <location>
        <begin position="190"/>
        <end position="200"/>
    </location>
</feature>
<evidence type="ECO:0000256" key="5">
    <source>
        <dbReference type="SAM" id="MobiDB-lite"/>
    </source>
</evidence>
<dbReference type="OrthoDB" id="408493at2759"/>
<evidence type="ECO:0000256" key="6">
    <source>
        <dbReference type="SAM" id="Phobius"/>
    </source>
</evidence>
<gene>
    <name evidence="7" type="ORF">C6P46_004385</name>
</gene>
<feature type="transmembrane region" description="Helical" evidence="6">
    <location>
        <begin position="826"/>
        <end position="847"/>
    </location>
</feature>
<evidence type="ECO:0000256" key="3">
    <source>
        <dbReference type="ARBA" id="ARBA00022989"/>
    </source>
</evidence>
<feature type="compositionally biased region" description="Low complexity" evidence="5">
    <location>
        <begin position="607"/>
        <end position="621"/>
    </location>
</feature>
<accession>A0A9P7B6C4</accession>
<feature type="region of interest" description="Disordered" evidence="5">
    <location>
        <begin position="607"/>
        <end position="640"/>
    </location>
</feature>
<organism evidence="7 8">
    <name type="scientific">Rhodotorula mucilaginosa</name>
    <name type="common">Yeast</name>
    <name type="synonym">Rhodotorula rubra</name>
    <dbReference type="NCBI Taxonomy" id="5537"/>
    <lineage>
        <taxon>Eukaryota</taxon>
        <taxon>Fungi</taxon>
        <taxon>Dikarya</taxon>
        <taxon>Basidiomycota</taxon>
        <taxon>Pucciniomycotina</taxon>
        <taxon>Microbotryomycetes</taxon>
        <taxon>Sporidiobolales</taxon>
        <taxon>Sporidiobolaceae</taxon>
        <taxon>Rhodotorula</taxon>
    </lineage>
</organism>
<comment type="caution">
    <text evidence="7">The sequence shown here is derived from an EMBL/GenBank/DDBJ whole genome shotgun (WGS) entry which is preliminary data.</text>
</comment>
<dbReference type="GO" id="GO:0015165">
    <property type="term" value="F:pyrimidine nucleotide-sugar transmembrane transporter activity"/>
    <property type="evidence" value="ECO:0007669"/>
    <property type="project" value="InterPro"/>
</dbReference>
<feature type="compositionally biased region" description="Basic and acidic residues" evidence="5">
    <location>
        <begin position="158"/>
        <end position="179"/>
    </location>
</feature>
<dbReference type="PANTHER" id="PTHR13146">
    <property type="match status" value="1"/>
</dbReference>
<keyword evidence="8" id="KW-1185">Reference proteome</keyword>
<dbReference type="InterPro" id="IPR007271">
    <property type="entry name" value="Nuc_sug_transpt"/>
</dbReference>
<name>A0A9P7B6C4_RHOMI</name>
<keyword evidence="3 6" id="KW-1133">Transmembrane helix</keyword>
<keyword evidence="4 6" id="KW-0472">Membrane</keyword>
<feature type="region of interest" description="Disordered" evidence="5">
    <location>
        <begin position="381"/>
        <end position="411"/>
    </location>
</feature>
<feature type="compositionally biased region" description="Basic residues" evidence="5">
    <location>
        <begin position="145"/>
        <end position="157"/>
    </location>
</feature>
<feature type="compositionally biased region" description="Basic residues" evidence="5">
    <location>
        <begin position="270"/>
        <end position="279"/>
    </location>
</feature>
<feature type="region of interest" description="Disordered" evidence="5">
    <location>
        <begin position="141"/>
        <end position="351"/>
    </location>
</feature>
<proteinExistence type="predicted"/>
<comment type="subcellular location">
    <subcellularLocation>
        <location evidence="1">Membrane</location>
        <topology evidence="1">Multi-pass membrane protein</topology>
    </subcellularLocation>
</comment>
<evidence type="ECO:0000256" key="4">
    <source>
        <dbReference type="ARBA" id="ARBA00023136"/>
    </source>
</evidence>
<feature type="transmembrane region" description="Helical" evidence="6">
    <location>
        <begin position="567"/>
        <end position="589"/>
    </location>
</feature>
<dbReference type="Pfam" id="PF04142">
    <property type="entry name" value="Nuc_sug_transp"/>
    <property type="match status" value="1"/>
</dbReference>
<feature type="region of interest" description="Disordered" evidence="5">
    <location>
        <begin position="1"/>
        <end position="44"/>
    </location>
</feature>
<evidence type="ECO:0008006" key="9">
    <source>
        <dbReference type="Google" id="ProtNLM"/>
    </source>
</evidence>
<feature type="compositionally biased region" description="Polar residues" evidence="5">
    <location>
        <begin position="1"/>
        <end position="19"/>
    </location>
</feature>
<dbReference type="InterPro" id="IPR037185">
    <property type="entry name" value="EmrE-like"/>
</dbReference>
<feature type="transmembrane region" description="Helical" evidence="6">
    <location>
        <begin position="744"/>
        <end position="762"/>
    </location>
</feature>
<evidence type="ECO:0000313" key="7">
    <source>
        <dbReference type="EMBL" id="KAG0660830.1"/>
    </source>
</evidence>
<feature type="transmembrane region" description="Helical" evidence="6">
    <location>
        <begin position="678"/>
        <end position="696"/>
    </location>
</feature>
<dbReference type="SUPFAM" id="SSF103481">
    <property type="entry name" value="Multidrug resistance efflux transporter EmrE"/>
    <property type="match status" value="1"/>
</dbReference>
<sequence>MATARTTHVAVNSGYSSTGEPKRIRNKLRKEEHTGSVLPPPSQWSKGPIVYGHATTYGGVGQTGYQSPGAAAPYSSSIATTSYGGTGYGGGGGATAGTSYYGTAMTSSGGGIKSRPFSIKGGTYGQGTAASGQLQQKIEEAKEKNRQRREQRHHARRRPDERNLPDDESGVAHDGDFPKRPPTIHETPNADDSASSSSSSDSDESGFESSPYTYQSTHHTTTTSSHPASAAHPGNRYPSTMSAVPSYLSGGAGGQRYSLDSGPSGSSQPHHLHHHHRRPASPSLHDGSSGHYSAYDRIGPGYGSKVTSSRLRPLSPSHATTASYQPPAPAFDPRDPIGASSRTSTASGGGGGGGAYGIGGGGGGGAASSLIGSTARLSLNDTASNPNESGYNKAVKAGHAVSSTRPPKMDGTALDAGMHGLTRSWDGFKLDMRFGAHKSCRAAPREGERPSSPLCLLLVIWDRLEQILCTGHATNVHTQHVSSPPLDLHVIRLPPGPTFHLESAASADKRSPRECSLRLRLRLIVLVAGMLVSGCSNSLWSKWQDMQCVADCDAPNPAKRRLFEQPIYQSLTMFAGETLCLLAFAILNSRFSPVGRRRRNQQGYEAVAASDAAATSAGDATPQSRSTEEENDDEVAPLKAKQMSRKDAIMFFLPAMCDNAATTCMNVGLFFVPVSIYQMLRGALVLWVGIFSVIFLRRRLTRAQWTALVVCVFGVAVVGSSSLIGHKSAGPETQAEDGTVSPLVGIGLILVAQLFTASQFVIEERIMEHHAVEPLLAAGYEGVCGFVMTVLILLVAYWLYGSTPAGRGGYFDAVQGAKDIVNNRTVWTSSIVIACSIALFNFCGLAVTRSVSATARSTIDSCRTLLIWAVSLLLGWEHFNPLQIVGFAFLVYGTMIYNGVTSFPHWTGLHRDELPGVPHLTAPSIDLPDEDDEVALANPVEVVVAQTKQSRSRSRSRGRAARAPAPDGGAGERAPLLSSSP</sequence>
<evidence type="ECO:0000256" key="1">
    <source>
        <dbReference type="ARBA" id="ARBA00004141"/>
    </source>
</evidence>
<dbReference type="GO" id="GO:0000139">
    <property type="term" value="C:Golgi membrane"/>
    <property type="evidence" value="ECO:0007669"/>
    <property type="project" value="InterPro"/>
</dbReference>
<evidence type="ECO:0000313" key="8">
    <source>
        <dbReference type="Proteomes" id="UP000777482"/>
    </source>
</evidence>
<dbReference type="Proteomes" id="UP000777482">
    <property type="component" value="Unassembled WGS sequence"/>
</dbReference>
<feature type="transmembrane region" description="Helical" evidence="6">
    <location>
        <begin position="703"/>
        <end position="724"/>
    </location>
</feature>
<feature type="transmembrane region" description="Helical" evidence="6">
    <location>
        <begin position="774"/>
        <end position="800"/>
    </location>
</feature>
<dbReference type="AlphaFoldDB" id="A0A9P7B6C4"/>
<evidence type="ECO:0000256" key="2">
    <source>
        <dbReference type="ARBA" id="ARBA00022692"/>
    </source>
</evidence>
<reference evidence="7 8" key="1">
    <citation type="submission" date="2020-11" db="EMBL/GenBank/DDBJ databases">
        <title>Kefir isolates.</title>
        <authorList>
            <person name="Marcisauskas S."/>
            <person name="Kim Y."/>
            <person name="Blasche S."/>
        </authorList>
    </citation>
    <scope>NUCLEOTIDE SEQUENCE [LARGE SCALE GENOMIC DNA]</scope>
    <source>
        <strain evidence="7 8">KR</strain>
    </source>
</reference>
<feature type="region of interest" description="Disordered" evidence="5">
    <location>
        <begin position="945"/>
        <end position="981"/>
    </location>
</feature>
<feature type="compositionally biased region" description="Basic residues" evidence="5">
    <location>
        <begin position="950"/>
        <end position="960"/>
    </location>
</feature>
<feature type="compositionally biased region" description="Low complexity" evidence="5">
    <location>
        <begin position="337"/>
        <end position="346"/>
    </location>
</feature>
<feature type="transmembrane region" description="Helical" evidence="6">
    <location>
        <begin position="648"/>
        <end position="672"/>
    </location>
</feature>
<keyword evidence="2 6" id="KW-0812">Transmembrane</keyword>
<dbReference type="PANTHER" id="PTHR13146:SF0">
    <property type="entry name" value="SOLUTE CARRIER FAMILY 35 MEMBER F6"/>
    <property type="match status" value="1"/>
</dbReference>
<feature type="compositionally biased region" description="Low complexity" evidence="5">
    <location>
        <begin position="961"/>
        <end position="975"/>
    </location>
</feature>